<dbReference type="EMBL" id="AZJI01000009">
    <property type="protein sequence ID" value="ETD22545.1"/>
    <property type="molecule type" value="Genomic_DNA"/>
</dbReference>
<evidence type="ECO:0000256" key="1">
    <source>
        <dbReference type="SAM" id="MobiDB-lite"/>
    </source>
</evidence>
<keyword evidence="2" id="KW-0472">Membrane</keyword>
<dbReference type="AlphaFoldDB" id="V8C6A4"/>
<feature type="compositionally biased region" description="Basic and acidic residues" evidence="1">
    <location>
        <begin position="112"/>
        <end position="126"/>
    </location>
</feature>
<dbReference type="RefSeq" id="WP_023928679.1">
    <property type="nucleotide sequence ID" value="NZ_KI669455.1"/>
</dbReference>
<dbReference type="PANTHER" id="PTHR38598:SF1">
    <property type="entry name" value="INNER MEMBRANE PROTEIN YJCH"/>
    <property type="match status" value="1"/>
</dbReference>
<dbReference type="HOGENOM" id="CLU_123372_2_3_7"/>
<feature type="transmembrane region" description="Helical" evidence="2">
    <location>
        <begin position="24"/>
        <end position="46"/>
    </location>
</feature>
<organism evidence="3 4">
    <name type="scientific">Helicobacter macacae MIT 99-5501</name>
    <dbReference type="NCBI Taxonomy" id="1357400"/>
    <lineage>
        <taxon>Bacteria</taxon>
        <taxon>Pseudomonadati</taxon>
        <taxon>Campylobacterota</taxon>
        <taxon>Epsilonproteobacteria</taxon>
        <taxon>Campylobacterales</taxon>
        <taxon>Helicobacteraceae</taxon>
        <taxon>Helicobacter</taxon>
    </lineage>
</organism>
<protein>
    <recommendedName>
        <fullName evidence="5">DUF485 domain-containing protein</fullName>
    </recommendedName>
</protein>
<keyword evidence="2" id="KW-0812">Transmembrane</keyword>
<comment type="caution">
    <text evidence="3">The sequence shown here is derived from an EMBL/GenBank/DDBJ whole genome shotgun (WGS) entry which is preliminary data.</text>
</comment>
<evidence type="ECO:0000256" key="2">
    <source>
        <dbReference type="SAM" id="Phobius"/>
    </source>
</evidence>
<dbReference type="PANTHER" id="PTHR38598">
    <property type="entry name" value="INNER MEMBRANE PROTEIN YJCH"/>
    <property type="match status" value="1"/>
</dbReference>
<keyword evidence="2" id="KW-1133">Transmembrane helix</keyword>
<keyword evidence="4" id="KW-1185">Reference proteome</keyword>
<dbReference type="InterPro" id="IPR007436">
    <property type="entry name" value="DUF485"/>
</dbReference>
<dbReference type="InterPro" id="IPR052959">
    <property type="entry name" value="Inner_membrane_assoc"/>
</dbReference>
<name>V8C6A4_9HELI</name>
<evidence type="ECO:0008006" key="5">
    <source>
        <dbReference type="Google" id="ProtNLM"/>
    </source>
</evidence>
<reference evidence="3 4" key="1">
    <citation type="journal article" date="2014" name="Genome Announc.">
        <title>Draft genome sequences of six enterohepatic helicobacter species isolated from humans and one from rhesus macaques.</title>
        <authorList>
            <person name="Shen Z."/>
            <person name="Sheh A."/>
            <person name="Young S.K."/>
            <person name="Abouelliel A."/>
            <person name="Ward D.V."/>
            <person name="Earl A.M."/>
            <person name="Fox J.G."/>
        </authorList>
    </citation>
    <scope>NUCLEOTIDE SEQUENCE [LARGE SCALE GENOMIC DNA]</scope>
    <source>
        <strain evidence="3 4">MIT 99-5501</strain>
    </source>
</reference>
<dbReference type="GO" id="GO:0005886">
    <property type="term" value="C:plasma membrane"/>
    <property type="evidence" value="ECO:0007669"/>
    <property type="project" value="TreeGrafter"/>
</dbReference>
<gene>
    <name evidence="3" type="ORF">HMPREF2086_01861</name>
</gene>
<dbReference type="OrthoDB" id="5360525at2"/>
<dbReference type="Proteomes" id="UP000018731">
    <property type="component" value="Unassembled WGS sequence"/>
</dbReference>
<feature type="region of interest" description="Disordered" evidence="1">
    <location>
        <begin position="109"/>
        <end position="133"/>
    </location>
</feature>
<feature type="transmembrane region" description="Helical" evidence="2">
    <location>
        <begin position="58"/>
        <end position="83"/>
    </location>
</feature>
<proteinExistence type="predicted"/>
<dbReference type="Pfam" id="PF04341">
    <property type="entry name" value="DUF485"/>
    <property type="match status" value="1"/>
</dbReference>
<dbReference type="eggNOG" id="COG3162">
    <property type="taxonomic scope" value="Bacteria"/>
</dbReference>
<accession>V8C6A4</accession>
<dbReference type="PATRIC" id="fig|1357400.3.peg.2513"/>
<dbReference type="STRING" id="1357400.HMPREF2086_01861"/>
<sequence>MRKVASVQDAKARFYKFVSFRNKFCIYLSLVILVCYYAFVASVGFFPEVLGYRLGPSSITLGIMLGIGIIVISIASTGIYTLFANKYFDKEQAQIIEDLQESGALESMIKGESSDKSQEESNDKNQKTKGGAK</sequence>
<evidence type="ECO:0000313" key="3">
    <source>
        <dbReference type="EMBL" id="ETD22545.1"/>
    </source>
</evidence>
<evidence type="ECO:0000313" key="4">
    <source>
        <dbReference type="Proteomes" id="UP000018731"/>
    </source>
</evidence>